<dbReference type="InterPro" id="IPR015424">
    <property type="entry name" value="PyrdxlP-dep_Trfase"/>
</dbReference>
<dbReference type="InterPro" id="IPR004839">
    <property type="entry name" value="Aminotransferase_I/II_large"/>
</dbReference>
<evidence type="ECO:0000256" key="1">
    <source>
        <dbReference type="ARBA" id="ARBA00001933"/>
    </source>
</evidence>
<dbReference type="GO" id="GO:0030170">
    <property type="term" value="F:pyridoxal phosphate binding"/>
    <property type="evidence" value="ECO:0007669"/>
    <property type="project" value="InterPro"/>
</dbReference>
<proteinExistence type="predicted"/>
<keyword evidence="6" id="KW-1185">Reference proteome</keyword>
<organism evidence="5 6">
    <name type="scientific">Agrococcus casei LMG 22410</name>
    <dbReference type="NCBI Taxonomy" id="1255656"/>
    <lineage>
        <taxon>Bacteria</taxon>
        <taxon>Bacillati</taxon>
        <taxon>Actinomycetota</taxon>
        <taxon>Actinomycetes</taxon>
        <taxon>Micrococcales</taxon>
        <taxon>Microbacteriaceae</taxon>
        <taxon>Agrococcus</taxon>
    </lineage>
</organism>
<dbReference type="Gene3D" id="3.90.1150.10">
    <property type="entry name" value="Aspartate Aminotransferase, domain 1"/>
    <property type="match status" value="1"/>
</dbReference>
<protein>
    <submittedName>
        <fullName evidence="5">N-succinyl-L,L-diaminopimelate aminotransferase alternative</fullName>
        <ecNumber evidence="5">2.6.1.17</ecNumber>
    </submittedName>
</protein>
<gene>
    <name evidence="5" type="ORF">CZ674_01520</name>
</gene>
<dbReference type="NCBIfam" id="TIGR03539">
    <property type="entry name" value="DapC_actino"/>
    <property type="match status" value="1"/>
</dbReference>
<evidence type="ECO:0000259" key="4">
    <source>
        <dbReference type="Pfam" id="PF00155"/>
    </source>
</evidence>
<dbReference type="RefSeq" id="WP_086990585.1">
    <property type="nucleotide sequence ID" value="NZ_FUHU01000009.1"/>
</dbReference>
<dbReference type="PANTHER" id="PTHR42832:SF3">
    <property type="entry name" value="L-GLUTAMINE--4-(METHYLSULFANYL)-2-OXOBUTANOATE AMINOTRANSFERASE"/>
    <property type="match status" value="1"/>
</dbReference>
<evidence type="ECO:0000256" key="3">
    <source>
        <dbReference type="ARBA" id="ARBA00022679"/>
    </source>
</evidence>
<dbReference type="OrthoDB" id="9813612at2"/>
<dbReference type="CDD" id="cd00609">
    <property type="entry name" value="AAT_like"/>
    <property type="match status" value="1"/>
</dbReference>
<accession>A0A1R4EY48</accession>
<sequence length="368" mass="39618">MALDLPEFPWDSLAAAKQTASGHPDGLIDLSVGSPVDATPQVVRDALTAAADAHGYPQVWGTPQLRQAIIDWFARERGVEGLTERAVMPSIGSKELIASLALWLGIGRGDTIVIPEIAYPTYDISARLVGADIHVGDDPEQWPATTRLIWINSPSNPTGRVLSAERMRAAVEKARSLGAVLASDECYALLPWDVADVPSVLDERVTGGDNTGLLAVHSLSKQSSDAGYRTAFIAGDEALVQQVVGVRKHLGLMPPSPVQAAMTAALDDAAHVEEQRERYRSRRATLLDAVREAGWQAESDAGLYLWATDGTDARQQVSRLAEIGILVAPGDFYGDDRHVRIALTATDETIAAAAHRLRTLKRTKNSVR</sequence>
<dbReference type="Pfam" id="PF00155">
    <property type="entry name" value="Aminotran_1_2"/>
    <property type="match status" value="1"/>
</dbReference>
<evidence type="ECO:0000313" key="6">
    <source>
        <dbReference type="Proteomes" id="UP000195787"/>
    </source>
</evidence>
<dbReference type="SUPFAM" id="SSF53383">
    <property type="entry name" value="PLP-dependent transferases"/>
    <property type="match status" value="1"/>
</dbReference>
<dbReference type="Proteomes" id="UP000195787">
    <property type="component" value="Unassembled WGS sequence"/>
</dbReference>
<evidence type="ECO:0000313" key="5">
    <source>
        <dbReference type="EMBL" id="SJM48523.1"/>
    </source>
</evidence>
<dbReference type="EC" id="2.6.1.17" evidence="5"/>
<dbReference type="InterPro" id="IPR050881">
    <property type="entry name" value="LL-DAP_aminotransferase"/>
</dbReference>
<feature type="domain" description="Aminotransferase class I/classII large" evidence="4">
    <location>
        <begin position="27"/>
        <end position="357"/>
    </location>
</feature>
<dbReference type="EMBL" id="FUHU01000009">
    <property type="protein sequence ID" value="SJM48523.1"/>
    <property type="molecule type" value="Genomic_DNA"/>
</dbReference>
<evidence type="ECO:0000256" key="2">
    <source>
        <dbReference type="ARBA" id="ARBA00022576"/>
    </source>
</evidence>
<keyword evidence="3 5" id="KW-0808">Transferase</keyword>
<dbReference type="InterPro" id="IPR015422">
    <property type="entry name" value="PyrdxlP-dep_Trfase_small"/>
</dbReference>
<dbReference type="AlphaFoldDB" id="A0A1R4EY48"/>
<dbReference type="Gene3D" id="3.40.640.10">
    <property type="entry name" value="Type I PLP-dependent aspartate aminotransferase-like (Major domain)"/>
    <property type="match status" value="1"/>
</dbReference>
<dbReference type="InterPro" id="IPR019880">
    <property type="entry name" value="OxyQ"/>
</dbReference>
<dbReference type="PANTHER" id="PTHR42832">
    <property type="entry name" value="AMINO ACID AMINOTRANSFERASE"/>
    <property type="match status" value="1"/>
</dbReference>
<keyword evidence="2 5" id="KW-0032">Aminotransferase</keyword>
<dbReference type="GeneID" id="303171882"/>
<reference evidence="5 6" key="1">
    <citation type="submission" date="2017-02" db="EMBL/GenBank/DDBJ databases">
        <authorList>
            <person name="Peterson S.W."/>
        </authorList>
    </citation>
    <scope>NUCLEOTIDE SEQUENCE [LARGE SCALE GENOMIC DNA]</scope>
    <source>
        <strain evidence="5 6">LMG 22410</strain>
    </source>
</reference>
<dbReference type="GO" id="GO:0009016">
    <property type="term" value="F:succinyldiaminopimelate transaminase activity"/>
    <property type="evidence" value="ECO:0007669"/>
    <property type="project" value="UniProtKB-EC"/>
</dbReference>
<name>A0A1R4EY48_9MICO</name>
<comment type="cofactor">
    <cofactor evidence="1">
        <name>pyridoxal 5'-phosphate</name>
        <dbReference type="ChEBI" id="CHEBI:597326"/>
    </cofactor>
</comment>
<dbReference type="InterPro" id="IPR015421">
    <property type="entry name" value="PyrdxlP-dep_Trfase_major"/>
</dbReference>